<sequence>MAESEAIVKITRTSAKNTIRRRGVRKSKKYFQKKSEIQNQTRQDDAEQPQDKSNDDQRRQKETTLDQTCKTPFVYKVLCHTTGHQDVKI</sequence>
<evidence type="ECO:0000313" key="2">
    <source>
        <dbReference type="EMBL" id="KAK3929607.1"/>
    </source>
</evidence>
<organism evidence="2 3">
    <name type="scientific">Frankliniella fusca</name>
    <dbReference type="NCBI Taxonomy" id="407009"/>
    <lineage>
        <taxon>Eukaryota</taxon>
        <taxon>Metazoa</taxon>
        <taxon>Ecdysozoa</taxon>
        <taxon>Arthropoda</taxon>
        <taxon>Hexapoda</taxon>
        <taxon>Insecta</taxon>
        <taxon>Pterygota</taxon>
        <taxon>Neoptera</taxon>
        <taxon>Paraneoptera</taxon>
        <taxon>Thysanoptera</taxon>
        <taxon>Terebrantia</taxon>
        <taxon>Thripoidea</taxon>
        <taxon>Thripidae</taxon>
        <taxon>Frankliniella</taxon>
    </lineage>
</organism>
<accession>A0AAE1HX79</accession>
<feature type="compositionally biased region" description="Basic and acidic residues" evidence="1">
    <location>
        <begin position="42"/>
        <end position="64"/>
    </location>
</feature>
<evidence type="ECO:0000313" key="3">
    <source>
        <dbReference type="Proteomes" id="UP001219518"/>
    </source>
</evidence>
<feature type="compositionally biased region" description="Basic residues" evidence="1">
    <location>
        <begin position="18"/>
        <end position="32"/>
    </location>
</feature>
<proteinExistence type="predicted"/>
<reference evidence="2" key="1">
    <citation type="submission" date="2021-07" db="EMBL/GenBank/DDBJ databases">
        <authorList>
            <person name="Catto M.A."/>
            <person name="Jacobson A."/>
            <person name="Kennedy G."/>
            <person name="Labadie P."/>
            <person name="Hunt B.G."/>
            <person name="Srinivasan R."/>
        </authorList>
    </citation>
    <scope>NUCLEOTIDE SEQUENCE</scope>
    <source>
        <strain evidence="2">PL_HMW_Pooled</strain>
        <tissue evidence="2">Head</tissue>
    </source>
</reference>
<name>A0AAE1HX79_9NEOP</name>
<gene>
    <name evidence="2" type="ORF">KUF71_003614</name>
</gene>
<dbReference type="AlphaFoldDB" id="A0AAE1HX79"/>
<comment type="caution">
    <text evidence="2">The sequence shown here is derived from an EMBL/GenBank/DDBJ whole genome shotgun (WGS) entry which is preliminary data.</text>
</comment>
<feature type="region of interest" description="Disordered" evidence="1">
    <location>
        <begin position="18"/>
        <end position="66"/>
    </location>
</feature>
<dbReference type="EMBL" id="JAHWGI010001401">
    <property type="protein sequence ID" value="KAK3929607.1"/>
    <property type="molecule type" value="Genomic_DNA"/>
</dbReference>
<reference evidence="2" key="2">
    <citation type="journal article" date="2023" name="BMC Genomics">
        <title>Pest status, molecular evolution, and epigenetic factors derived from the genome assembly of Frankliniella fusca, a thysanopteran phytovirus vector.</title>
        <authorList>
            <person name="Catto M.A."/>
            <person name="Labadie P.E."/>
            <person name="Jacobson A.L."/>
            <person name="Kennedy G.G."/>
            <person name="Srinivasan R."/>
            <person name="Hunt B.G."/>
        </authorList>
    </citation>
    <scope>NUCLEOTIDE SEQUENCE</scope>
    <source>
        <strain evidence="2">PL_HMW_Pooled</strain>
    </source>
</reference>
<dbReference type="Proteomes" id="UP001219518">
    <property type="component" value="Unassembled WGS sequence"/>
</dbReference>
<keyword evidence="3" id="KW-1185">Reference proteome</keyword>
<evidence type="ECO:0000256" key="1">
    <source>
        <dbReference type="SAM" id="MobiDB-lite"/>
    </source>
</evidence>
<protein>
    <submittedName>
        <fullName evidence="2">Solute carrier family 28 member 3</fullName>
    </submittedName>
</protein>